<comment type="similarity">
    <text evidence="6">Belongs to the UPF0316 family.</text>
</comment>
<proteinExistence type="inferred from homology"/>
<evidence type="ECO:0000256" key="1">
    <source>
        <dbReference type="ARBA" id="ARBA00004651"/>
    </source>
</evidence>
<dbReference type="PANTHER" id="PTHR40060:SF1">
    <property type="entry name" value="UPF0316 PROTEIN YEBE"/>
    <property type="match status" value="1"/>
</dbReference>
<gene>
    <name evidence="9" type="ORF">QWY31_03175</name>
</gene>
<dbReference type="NCBIfam" id="NF003191">
    <property type="entry name" value="PRK04164.1-2"/>
    <property type="match status" value="1"/>
</dbReference>
<evidence type="ECO:0000256" key="2">
    <source>
        <dbReference type="ARBA" id="ARBA00022475"/>
    </source>
</evidence>
<feature type="transmembrane region" description="Helical" evidence="6">
    <location>
        <begin position="15"/>
        <end position="38"/>
    </location>
</feature>
<accession>A0ABT8F224</accession>
<dbReference type="Pfam" id="PF10035">
    <property type="entry name" value="DUF2179"/>
    <property type="match status" value="1"/>
</dbReference>
<dbReference type="PANTHER" id="PTHR40060">
    <property type="entry name" value="UPF0316 PROTEIN YEBE"/>
    <property type="match status" value="1"/>
</dbReference>
<comment type="caution">
    <text evidence="9">The sequence shown here is derived from an EMBL/GenBank/DDBJ whole genome shotgun (WGS) entry which is preliminary data.</text>
</comment>
<feature type="transmembrane region" description="Helical" evidence="6">
    <location>
        <begin position="76"/>
        <end position="96"/>
    </location>
</feature>
<keyword evidence="3 6" id="KW-0812">Transmembrane</keyword>
<dbReference type="EMBL" id="JAUHJS010000002">
    <property type="protein sequence ID" value="MDN4164485.1"/>
    <property type="molecule type" value="Genomic_DNA"/>
</dbReference>
<keyword evidence="10" id="KW-1185">Reference proteome</keyword>
<organism evidence="9 10">
    <name type="scientific">Shiella aurantiaca</name>
    <dbReference type="NCBI Taxonomy" id="3058365"/>
    <lineage>
        <taxon>Bacteria</taxon>
        <taxon>Pseudomonadati</taxon>
        <taxon>Bacteroidota</taxon>
        <taxon>Cytophagia</taxon>
        <taxon>Cytophagales</taxon>
        <taxon>Shiellaceae</taxon>
        <taxon>Shiella</taxon>
    </lineage>
</organism>
<name>A0ABT8F224_9BACT</name>
<evidence type="ECO:0000313" key="9">
    <source>
        <dbReference type="EMBL" id="MDN4164485.1"/>
    </source>
</evidence>
<dbReference type="Gene3D" id="3.30.70.120">
    <property type="match status" value="1"/>
</dbReference>
<comment type="subcellular location">
    <subcellularLocation>
        <location evidence="1 6">Cell membrane</location>
        <topology evidence="1 6">Multi-pass membrane protein</topology>
    </subcellularLocation>
</comment>
<dbReference type="InterPro" id="IPR019264">
    <property type="entry name" value="DUF2179"/>
</dbReference>
<evidence type="ECO:0000259" key="8">
    <source>
        <dbReference type="Pfam" id="PF18955"/>
    </source>
</evidence>
<dbReference type="InterPro" id="IPR044035">
    <property type="entry name" value="DUF5698"/>
</dbReference>
<dbReference type="CDD" id="cd16381">
    <property type="entry name" value="YitT_C_like_1"/>
    <property type="match status" value="1"/>
</dbReference>
<evidence type="ECO:0000313" key="10">
    <source>
        <dbReference type="Proteomes" id="UP001168552"/>
    </source>
</evidence>
<evidence type="ECO:0000256" key="6">
    <source>
        <dbReference type="HAMAP-Rule" id="MF_01515"/>
    </source>
</evidence>
<protein>
    <recommendedName>
        <fullName evidence="6">UPF0316 protein QWY31_03175</fullName>
    </recommendedName>
</protein>
<evidence type="ECO:0000256" key="5">
    <source>
        <dbReference type="ARBA" id="ARBA00023136"/>
    </source>
</evidence>
<sequence length="200" mass="22758">MDTFLTESLGIPSSVYQYFILPLLIFLARVSDVSIGTMRVIFVMSGKKKIAPVMGFLESFIWLLAIRQIFQNVDNILTYVAYAGGYGTGTFVGMYIEEKLALGRVVVRVITKTTSENLVNHLKQKEYRFANLDAEGNEGKVNVLFTVVKREHLPDLLRMIKEYNPQAFYTIEGIKRASDEQRAETKDRLSVLYKGSKIRV</sequence>
<evidence type="ECO:0000256" key="3">
    <source>
        <dbReference type="ARBA" id="ARBA00022692"/>
    </source>
</evidence>
<reference evidence="9" key="1">
    <citation type="submission" date="2023-06" db="EMBL/GenBank/DDBJ databases">
        <title>Cytophagales bacterium Strain LB-30, isolated from soil.</title>
        <authorList>
            <person name="Liu B."/>
        </authorList>
    </citation>
    <scope>NUCLEOTIDE SEQUENCE</scope>
    <source>
        <strain evidence="9">LB-30</strain>
    </source>
</reference>
<feature type="domain" description="DUF5698" evidence="8">
    <location>
        <begin position="37"/>
        <end position="94"/>
    </location>
</feature>
<keyword evidence="2 6" id="KW-1003">Cell membrane</keyword>
<keyword evidence="5 6" id="KW-0472">Membrane</keyword>
<dbReference type="HAMAP" id="MF_01515">
    <property type="entry name" value="UPF0316"/>
    <property type="match status" value="1"/>
</dbReference>
<evidence type="ECO:0000259" key="7">
    <source>
        <dbReference type="Pfam" id="PF10035"/>
    </source>
</evidence>
<dbReference type="Pfam" id="PF18955">
    <property type="entry name" value="DUF5698"/>
    <property type="match status" value="1"/>
</dbReference>
<dbReference type="InterPro" id="IPR022930">
    <property type="entry name" value="UPF0316"/>
</dbReference>
<dbReference type="Proteomes" id="UP001168552">
    <property type="component" value="Unassembled WGS sequence"/>
</dbReference>
<dbReference type="RefSeq" id="WP_320003014.1">
    <property type="nucleotide sequence ID" value="NZ_JAUHJS010000002.1"/>
</dbReference>
<feature type="transmembrane region" description="Helical" evidence="6">
    <location>
        <begin position="50"/>
        <end position="70"/>
    </location>
</feature>
<feature type="domain" description="DUF2179" evidence="7">
    <location>
        <begin position="132"/>
        <end position="175"/>
    </location>
</feature>
<evidence type="ECO:0000256" key="4">
    <source>
        <dbReference type="ARBA" id="ARBA00022989"/>
    </source>
</evidence>
<keyword evidence="4 6" id="KW-1133">Transmembrane helix</keyword>
<dbReference type="InterPro" id="IPR015867">
    <property type="entry name" value="N-reg_PII/ATP_PRibTrfase_C"/>
</dbReference>